<evidence type="ECO:0000313" key="1">
    <source>
        <dbReference type="EMBL" id="KAI0044265.1"/>
    </source>
</evidence>
<sequence length="120" mass="12476">MFRAAITFFFVAIFGSLLSAVASPIEKRSSGRGTYYATGLGACGFNNVDSDLIVALSTADYAGGAHCNQMITITANGKTASAQVRDECPGCGAGSIDMSPSLFQKFASLDVGVVQVTWSF</sequence>
<gene>
    <name evidence="1" type="ORF">FA95DRAFT_1497387</name>
</gene>
<dbReference type="EMBL" id="MU275989">
    <property type="protein sequence ID" value="KAI0044265.1"/>
    <property type="molecule type" value="Genomic_DNA"/>
</dbReference>
<evidence type="ECO:0000313" key="2">
    <source>
        <dbReference type="Proteomes" id="UP000814033"/>
    </source>
</evidence>
<protein>
    <submittedName>
        <fullName evidence="1">Uncharacterized protein</fullName>
    </submittedName>
</protein>
<name>A0ACB8RKY9_9AGAM</name>
<comment type="caution">
    <text evidence="1">The sequence shown here is derived from an EMBL/GenBank/DDBJ whole genome shotgun (WGS) entry which is preliminary data.</text>
</comment>
<accession>A0ACB8RKY9</accession>
<reference evidence="1" key="2">
    <citation type="journal article" date="2022" name="New Phytol.">
        <title>Evolutionary transition to the ectomycorrhizal habit in the genomes of a hyperdiverse lineage of mushroom-forming fungi.</title>
        <authorList>
            <person name="Looney B."/>
            <person name="Miyauchi S."/>
            <person name="Morin E."/>
            <person name="Drula E."/>
            <person name="Courty P.E."/>
            <person name="Kohler A."/>
            <person name="Kuo A."/>
            <person name="LaButti K."/>
            <person name="Pangilinan J."/>
            <person name="Lipzen A."/>
            <person name="Riley R."/>
            <person name="Andreopoulos W."/>
            <person name="He G."/>
            <person name="Johnson J."/>
            <person name="Nolan M."/>
            <person name="Tritt A."/>
            <person name="Barry K.W."/>
            <person name="Grigoriev I.V."/>
            <person name="Nagy L.G."/>
            <person name="Hibbett D."/>
            <person name="Henrissat B."/>
            <person name="Matheny P.B."/>
            <person name="Labbe J."/>
            <person name="Martin F.M."/>
        </authorList>
    </citation>
    <scope>NUCLEOTIDE SEQUENCE</scope>
    <source>
        <strain evidence="1">FP105234-sp</strain>
    </source>
</reference>
<reference evidence="1" key="1">
    <citation type="submission" date="2021-02" db="EMBL/GenBank/DDBJ databases">
        <authorList>
            <consortium name="DOE Joint Genome Institute"/>
            <person name="Ahrendt S."/>
            <person name="Looney B.P."/>
            <person name="Miyauchi S."/>
            <person name="Morin E."/>
            <person name="Drula E."/>
            <person name="Courty P.E."/>
            <person name="Chicoki N."/>
            <person name="Fauchery L."/>
            <person name="Kohler A."/>
            <person name="Kuo A."/>
            <person name="Labutti K."/>
            <person name="Pangilinan J."/>
            <person name="Lipzen A."/>
            <person name="Riley R."/>
            <person name="Andreopoulos W."/>
            <person name="He G."/>
            <person name="Johnson J."/>
            <person name="Barry K.W."/>
            <person name="Grigoriev I.V."/>
            <person name="Nagy L."/>
            <person name="Hibbett D."/>
            <person name="Henrissat B."/>
            <person name="Matheny P.B."/>
            <person name="Labbe J."/>
            <person name="Martin F."/>
        </authorList>
    </citation>
    <scope>NUCLEOTIDE SEQUENCE</scope>
    <source>
        <strain evidence="1">FP105234-sp</strain>
    </source>
</reference>
<proteinExistence type="predicted"/>
<dbReference type="Proteomes" id="UP000814033">
    <property type="component" value="Unassembled WGS sequence"/>
</dbReference>
<organism evidence="1 2">
    <name type="scientific">Auriscalpium vulgare</name>
    <dbReference type="NCBI Taxonomy" id="40419"/>
    <lineage>
        <taxon>Eukaryota</taxon>
        <taxon>Fungi</taxon>
        <taxon>Dikarya</taxon>
        <taxon>Basidiomycota</taxon>
        <taxon>Agaricomycotina</taxon>
        <taxon>Agaricomycetes</taxon>
        <taxon>Russulales</taxon>
        <taxon>Auriscalpiaceae</taxon>
        <taxon>Auriscalpium</taxon>
    </lineage>
</organism>
<keyword evidence="2" id="KW-1185">Reference proteome</keyword>